<comment type="catalytic activity">
    <reaction evidence="6">
        <text>(6S)-NADHX + ADP = AMP + phosphate + NADH + H(+)</text>
        <dbReference type="Rhea" id="RHEA:32223"/>
        <dbReference type="ChEBI" id="CHEBI:15378"/>
        <dbReference type="ChEBI" id="CHEBI:43474"/>
        <dbReference type="ChEBI" id="CHEBI:57945"/>
        <dbReference type="ChEBI" id="CHEBI:64074"/>
        <dbReference type="ChEBI" id="CHEBI:456215"/>
        <dbReference type="ChEBI" id="CHEBI:456216"/>
        <dbReference type="EC" id="4.2.1.136"/>
    </reaction>
</comment>
<accession>A0A418VE49</accession>
<evidence type="ECO:0000256" key="3">
    <source>
        <dbReference type="ARBA" id="ARBA00022857"/>
    </source>
</evidence>
<evidence type="ECO:0000256" key="4">
    <source>
        <dbReference type="ARBA" id="ARBA00023027"/>
    </source>
</evidence>
<feature type="binding site" evidence="6">
    <location>
        <begin position="203"/>
        <end position="207"/>
    </location>
    <ligand>
        <name>AMP</name>
        <dbReference type="ChEBI" id="CHEBI:456215"/>
    </ligand>
</feature>
<feature type="compositionally biased region" description="Basic and acidic residues" evidence="7">
    <location>
        <begin position="17"/>
        <end position="27"/>
    </location>
</feature>
<comment type="catalytic activity">
    <reaction evidence="6">
        <text>(6S)-NADPHX + ADP = AMP + phosphate + NADPH + H(+)</text>
        <dbReference type="Rhea" id="RHEA:32235"/>
        <dbReference type="ChEBI" id="CHEBI:15378"/>
        <dbReference type="ChEBI" id="CHEBI:43474"/>
        <dbReference type="ChEBI" id="CHEBI:57783"/>
        <dbReference type="ChEBI" id="CHEBI:64076"/>
        <dbReference type="ChEBI" id="CHEBI:456215"/>
        <dbReference type="ChEBI" id="CHEBI:456216"/>
        <dbReference type="EC" id="4.2.1.136"/>
    </reaction>
</comment>
<dbReference type="PANTHER" id="PTHR12592:SF0">
    <property type="entry name" value="ATP-DEPENDENT (S)-NAD(P)H-HYDRATE DEHYDRATASE"/>
    <property type="match status" value="1"/>
</dbReference>
<feature type="binding site" evidence="6">
    <location>
        <position position="232"/>
    </location>
    <ligand>
        <name>(6S)-NADPHX</name>
        <dbReference type="ChEBI" id="CHEBI:64076"/>
    </ligand>
</feature>
<name>A0A418VE49_RHOPL</name>
<sequence length="293" mass="30235">MTATLLTPDYLRRHPLPRHDGGGGKEDRGRVLIVGGSATLPGAPLLAGLGALRAGAGILQIATCRSVAPHLALAMPEAMVVGCSETEDGGLSPEAAGRIIELAGKVDAVLIGPGMSDLDATRELATRLVAEVHGPQIVLDALALTGLKDVPHLLQDKAGRVVITPHAGEMATFLDIERDEVEADALAAARRAHAATGAVIAMKGVDTFVVSANEHWVSKRGSLALATSGSGDTLAGILIGLLARGTPPLLSVLWAVYLHASAGERLAQRYGRVGALAREIPAEVPMLMEELLA</sequence>
<dbReference type="InterPro" id="IPR000631">
    <property type="entry name" value="CARKD"/>
</dbReference>
<comment type="caution">
    <text evidence="9">The sequence shown here is derived from an EMBL/GenBank/DDBJ whole genome shotgun (WGS) entry which is preliminary data.</text>
</comment>
<comment type="similarity">
    <text evidence="6">Belongs to the NnrD/CARKD family.</text>
</comment>
<feature type="region of interest" description="Disordered" evidence="7">
    <location>
        <begin position="1"/>
        <end position="27"/>
    </location>
</feature>
<comment type="function">
    <text evidence="6">Catalyzes the dehydration of the S-form of NAD(P)HX at the expense of ADP, which is converted to AMP. Together with NAD(P)HX epimerase, which catalyzes the epimerization of the S- and R-forms, the enzyme allows the repair of both epimers of NAD(P)HX, a damaged form of NAD(P)H that is a result of enzymatic or heat-dependent hydration.</text>
</comment>
<dbReference type="RefSeq" id="WP_119856938.1">
    <property type="nucleotide sequence ID" value="NZ_QYYD01000011.1"/>
</dbReference>
<dbReference type="GO" id="GO:0052856">
    <property type="term" value="F:NAD(P)HX epimerase activity"/>
    <property type="evidence" value="ECO:0007669"/>
    <property type="project" value="TreeGrafter"/>
</dbReference>
<feature type="binding site" evidence="6">
    <location>
        <position position="166"/>
    </location>
    <ligand>
        <name>(6S)-NADPHX</name>
        <dbReference type="ChEBI" id="CHEBI:64076"/>
    </ligand>
</feature>
<evidence type="ECO:0000313" key="10">
    <source>
        <dbReference type="Proteomes" id="UP000285523"/>
    </source>
</evidence>
<comment type="subunit">
    <text evidence="6">Homotetramer.</text>
</comment>
<dbReference type="PROSITE" id="PS51383">
    <property type="entry name" value="YJEF_C_3"/>
    <property type="match status" value="1"/>
</dbReference>
<dbReference type="GO" id="GO:0046496">
    <property type="term" value="P:nicotinamide nucleotide metabolic process"/>
    <property type="evidence" value="ECO:0007669"/>
    <property type="project" value="UniProtKB-UniRule"/>
</dbReference>
<keyword evidence="5 6" id="KW-0456">Lyase</keyword>
<dbReference type="OrthoDB" id="9806925at2"/>
<dbReference type="EC" id="4.2.1.136" evidence="6"/>
<evidence type="ECO:0000256" key="7">
    <source>
        <dbReference type="SAM" id="MobiDB-lite"/>
    </source>
</evidence>
<keyword evidence="4 6" id="KW-0520">NAD</keyword>
<reference evidence="9 10" key="1">
    <citation type="submission" date="2018-09" db="EMBL/GenBank/DDBJ databases">
        <title>Draft genome sequence of Rhodopseudomonas palustris 2.1.18.</title>
        <authorList>
            <person name="Robertson S.L."/>
            <person name="Meyer T.E."/>
            <person name="Kyndt J.A."/>
        </authorList>
    </citation>
    <scope>NUCLEOTIDE SEQUENCE [LARGE SCALE GENOMIC DNA]</scope>
    <source>
        <strain evidence="9 10">2.1.18</strain>
    </source>
</reference>
<gene>
    <name evidence="6" type="primary">nnrD</name>
    <name evidence="9" type="ORF">D4Q52_12810</name>
</gene>
<dbReference type="EMBL" id="QYYD01000011">
    <property type="protein sequence ID" value="RJF74363.1"/>
    <property type="molecule type" value="Genomic_DNA"/>
</dbReference>
<keyword evidence="1 6" id="KW-0547">Nucleotide-binding</keyword>
<dbReference type="SUPFAM" id="SSF53613">
    <property type="entry name" value="Ribokinase-like"/>
    <property type="match status" value="1"/>
</dbReference>
<evidence type="ECO:0000256" key="1">
    <source>
        <dbReference type="ARBA" id="ARBA00022741"/>
    </source>
</evidence>
<dbReference type="CDD" id="cd01171">
    <property type="entry name" value="YXKO-related"/>
    <property type="match status" value="1"/>
</dbReference>
<dbReference type="GO" id="GO:0052855">
    <property type="term" value="F:ADP-dependent NAD(P)H-hydrate dehydratase activity"/>
    <property type="evidence" value="ECO:0007669"/>
    <property type="project" value="UniProtKB-UniRule"/>
</dbReference>
<dbReference type="Pfam" id="PF01256">
    <property type="entry name" value="Carb_kinase"/>
    <property type="match status" value="1"/>
</dbReference>
<dbReference type="InterPro" id="IPR029056">
    <property type="entry name" value="Ribokinase-like"/>
</dbReference>
<dbReference type="GO" id="GO:0110051">
    <property type="term" value="P:metabolite repair"/>
    <property type="evidence" value="ECO:0007669"/>
    <property type="project" value="TreeGrafter"/>
</dbReference>
<feature type="binding site" evidence="6">
    <location>
        <position position="114"/>
    </location>
    <ligand>
        <name>(6S)-NADPHX</name>
        <dbReference type="ChEBI" id="CHEBI:64076"/>
    </ligand>
</feature>
<evidence type="ECO:0000259" key="8">
    <source>
        <dbReference type="PROSITE" id="PS51383"/>
    </source>
</evidence>
<dbReference type="GO" id="GO:0005524">
    <property type="term" value="F:ATP binding"/>
    <property type="evidence" value="ECO:0007669"/>
    <property type="project" value="UniProtKB-KW"/>
</dbReference>
<feature type="binding site" evidence="6">
    <location>
        <position position="231"/>
    </location>
    <ligand>
        <name>AMP</name>
        <dbReference type="ChEBI" id="CHEBI:456215"/>
    </ligand>
</feature>
<comment type="cofactor">
    <cofactor evidence="6">
        <name>Mg(2+)</name>
        <dbReference type="ChEBI" id="CHEBI:18420"/>
    </cofactor>
</comment>
<feature type="binding site" evidence="6">
    <location>
        <position position="43"/>
    </location>
    <ligand>
        <name>(6S)-NADPHX</name>
        <dbReference type="ChEBI" id="CHEBI:64076"/>
    </ligand>
</feature>
<evidence type="ECO:0000256" key="2">
    <source>
        <dbReference type="ARBA" id="ARBA00022840"/>
    </source>
</evidence>
<keyword evidence="3 6" id="KW-0521">NADP</keyword>
<keyword evidence="2 6" id="KW-0067">ATP-binding</keyword>
<evidence type="ECO:0000313" key="9">
    <source>
        <dbReference type="EMBL" id="RJF74363.1"/>
    </source>
</evidence>
<dbReference type="NCBIfam" id="TIGR00196">
    <property type="entry name" value="yjeF_cterm"/>
    <property type="match status" value="1"/>
</dbReference>
<protein>
    <recommendedName>
        <fullName evidence="6">ADP-dependent (S)-NAD(P)H-hydrate dehydratase</fullName>
        <ecNumber evidence="6">4.2.1.136</ecNumber>
    </recommendedName>
    <alternativeName>
        <fullName evidence="6">ADP-dependent NAD(P)HX dehydratase</fullName>
    </alternativeName>
</protein>
<dbReference type="HAMAP" id="MF_01965">
    <property type="entry name" value="NADHX_dehydratase"/>
    <property type="match status" value="1"/>
</dbReference>
<proteinExistence type="inferred from homology"/>
<dbReference type="Proteomes" id="UP000285523">
    <property type="component" value="Unassembled WGS sequence"/>
</dbReference>
<evidence type="ECO:0000256" key="6">
    <source>
        <dbReference type="HAMAP-Rule" id="MF_01965"/>
    </source>
</evidence>
<dbReference type="Gene3D" id="3.40.1190.20">
    <property type="match status" value="1"/>
</dbReference>
<dbReference type="AlphaFoldDB" id="A0A418VE49"/>
<organism evidence="9 10">
    <name type="scientific">Rhodopseudomonas palustris</name>
    <dbReference type="NCBI Taxonomy" id="1076"/>
    <lineage>
        <taxon>Bacteria</taxon>
        <taxon>Pseudomonadati</taxon>
        <taxon>Pseudomonadota</taxon>
        <taxon>Alphaproteobacteria</taxon>
        <taxon>Hyphomicrobiales</taxon>
        <taxon>Nitrobacteraceae</taxon>
        <taxon>Rhodopseudomonas</taxon>
    </lineage>
</organism>
<evidence type="ECO:0000256" key="5">
    <source>
        <dbReference type="ARBA" id="ARBA00023239"/>
    </source>
</evidence>
<dbReference type="PANTHER" id="PTHR12592">
    <property type="entry name" value="ATP-DEPENDENT (S)-NAD(P)H-HYDRATE DEHYDRATASE FAMILY MEMBER"/>
    <property type="match status" value="1"/>
</dbReference>
<feature type="domain" description="YjeF C-terminal" evidence="8">
    <location>
        <begin position="8"/>
        <end position="291"/>
    </location>
</feature>